<dbReference type="AlphaFoldDB" id="A0A2Z2NY80"/>
<gene>
    <name evidence="10" type="primary">lplA</name>
    <name evidence="10" type="ORF">IMCC3135_18605</name>
</gene>
<dbReference type="EMBL" id="CP018632">
    <property type="protein sequence ID" value="ASJ73800.1"/>
    <property type="molecule type" value="Genomic_DNA"/>
</dbReference>
<dbReference type="InterPro" id="IPR045864">
    <property type="entry name" value="aa-tRNA-synth_II/BPL/LPL"/>
</dbReference>
<dbReference type="UniPathway" id="UPA00537">
    <property type="reaction ID" value="UER00594"/>
</dbReference>
<dbReference type="Gene3D" id="3.30.390.50">
    <property type="entry name" value="CO dehydrogenase flavoprotein, C-terminal domain"/>
    <property type="match status" value="1"/>
</dbReference>
<evidence type="ECO:0000256" key="7">
    <source>
        <dbReference type="ARBA" id="ARBA00022840"/>
    </source>
</evidence>
<dbReference type="SUPFAM" id="SSF55681">
    <property type="entry name" value="Class II aaRS and biotin synthetases"/>
    <property type="match status" value="1"/>
</dbReference>
<dbReference type="PANTHER" id="PTHR12561">
    <property type="entry name" value="LIPOATE-PROTEIN LIGASE"/>
    <property type="match status" value="1"/>
</dbReference>
<comment type="catalytic activity">
    <reaction evidence="8">
        <text>L-lysyl-[lipoyl-carrier protein] + (R)-lipoate + ATP = N(6)-[(R)-lipoyl]-L-lysyl-[lipoyl-carrier protein] + AMP + diphosphate + H(+)</text>
        <dbReference type="Rhea" id="RHEA:49288"/>
        <dbReference type="Rhea" id="RHEA-COMP:10500"/>
        <dbReference type="Rhea" id="RHEA-COMP:10502"/>
        <dbReference type="ChEBI" id="CHEBI:15378"/>
        <dbReference type="ChEBI" id="CHEBI:29969"/>
        <dbReference type="ChEBI" id="CHEBI:30616"/>
        <dbReference type="ChEBI" id="CHEBI:33019"/>
        <dbReference type="ChEBI" id="CHEBI:83088"/>
        <dbReference type="ChEBI" id="CHEBI:83099"/>
        <dbReference type="ChEBI" id="CHEBI:456215"/>
        <dbReference type="EC" id="6.3.1.20"/>
    </reaction>
</comment>
<dbReference type="CDD" id="cd16443">
    <property type="entry name" value="LplA"/>
    <property type="match status" value="1"/>
</dbReference>
<organism evidence="10 11">
    <name type="scientific">Granulosicoccus antarcticus IMCC3135</name>
    <dbReference type="NCBI Taxonomy" id="1192854"/>
    <lineage>
        <taxon>Bacteria</taxon>
        <taxon>Pseudomonadati</taxon>
        <taxon>Pseudomonadota</taxon>
        <taxon>Gammaproteobacteria</taxon>
        <taxon>Chromatiales</taxon>
        <taxon>Granulosicoccaceae</taxon>
        <taxon>Granulosicoccus</taxon>
    </lineage>
</organism>
<dbReference type="InterPro" id="IPR004562">
    <property type="entry name" value="LipoylTrfase_LipoateP_Ligase"/>
</dbReference>
<protein>
    <recommendedName>
        <fullName evidence="3">lipoate--protein ligase</fullName>
        <ecNumber evidence="3">6.3.1.20</ecNumber>
    </recommendedName>
</protein>
<evidence type="ECO:0000256" key="1">
    <source>
        <dbReference type="ARBA" id="ARBA00005085"/>
    </source>
</evidence>
<keyword evidence="7" id="KW-0067">ATP-binding</keyword>
<dbReference type="GO" id="GO:0005524">
    <property type="term" value="F:ATP binding"/>
    <property type="evidence" value="ECO:0007669"/>
    <property type="project" value="UniProtKB-KW"/>
</dbReference>
<evidence type="ECO:0000313" key="10">
    <source>
        <dbReference type="EMBL" id="ASJ73800.1"/>
    </source>
</evidence>
<evidence type="ECO:0000256" key="6">
    <source>
        <dbReference type="ARBA" id="ARBA00022741"/>
    </source>
</evidence>
<dbReference type="RefSeq" id="WP_088921925.1">
    <property type="nucleotide sequence ID" value="NZ_CP018632.1"/>
</dbReference>
<comment type="pathway">
    <text evidence="1">Protein modification; protein lipoylation via exogenous pathway; protein N(6)-(lipoyl)lysine from lipoate: step 2/2.</text>
</comment>
<accession>A0A2Z2NY80</accession>
<evidence type="ECO:0000256" key="2">
    <source>
        <dbReference type="ARBA" id="ARBA00005124"/>
    </source>
</evidence>
<dbReference type="Proteomes" id="UP000250079">
    <property type="component" value="Chromosome"/>
</dbReference>
<dbReference type="Pfam" id="PF21948">
    <property type="entry name" value="LplA-B_cat"/>
    <property type="match status" value="1"/>
</dbReference>
<dbReference type="GO" id="GO:0016979">
    <property type="term" value="F:lipoate-protein ligase activity"/>
    <property type="evidence" value="ECO:0007669"/>
    <property type="project" value="UniProtKB-EC"/>
</dbReference>
<evidence type="ECO:0000256" key="5">
    <source>
        <dbReference type="ARBA" id="ARBA00022598"/>
    </source>
</evidence>
<dbReference type="FunFam" id="3.30.930.10:FF:000024">
    <property type="entry name" value="Lipoate-protein ligase A"/>
    <property type="match status" value="1"/>
</dbReference>
<dbReference type="SUPFAM" id="SSF82649">
    <property type="entry name" value="SufE/NifU"/>
    <property type="match status" value="1"/>
</dbReference>
<dbReference type="GO" id="GO:0005829">
    <property type="term" value="C:cytosol"/>
    <property type="evidence" value="ECO:0007669"/>
    <property type="project" value="TreeGrafter"/>
</dbReference>
<evidence type="ECO:0000259" key="9">
    <source>
        <dbReference type="PROSITE" id="PS51733"/>
    </source>
</evidence>
<sequence>MNKTRVLVSTSNNPWFNLAVEEVIFEKMSPEHRVLFIWRNIDTVVIGRAQNPWRECNISRMEEDNVKLARRRTGGGAVFQDTGNSNFTFMAGKPEYDKTVSTNIVLDALKLLDIDAIANGRNDLVVQEGDMLRKFSGSAYRETKDRGFHHGTLLLHSDLNRLASYLTPNPKKLAAKGITSVKSRVTNLDQIKQGINHDVVSGALIEAYLGHYEAEVEIEYIAPGDNYDLPGLEEIFQFYSSWDWNYGKTPEFTHLLDERFNWGGVEVFLNVTKGRIQDARLYTDSLDPSPFEQLAESIKGSGYNQREVGAHLDALIASNRANEGSLQEFRSWLMGAIA</sequence>
<dbReference type="Pfam" id="PF10437">
    <property type="entry name" value="Lip_prot_lig_C"/>
    <property type="match status" value="1"/>
</dbReference>
<dbReference type="EC" id="6.3.1.20" evidence="3"/>
<evidence type="ECO:0000313" key="11">
    <source>
        <dbReference type="Proteomes" id="UP000250079"/>
    </source>
</evidence>
<keyword evidence="4" id="KW-0963">Cytoplasm</keyword>
<keyword evidence="11" id="KW-1185">Reference proteome</keyword>
<comment type="pathway">
    <text evidence="2">Protein modification; protein lipoylation via exogenous pathway; protein N(6)-(lipoyl)lysine from lipoate: step 1/2.</text>
</comment>
<keyword evidence="6" id="KW-0547">Nucleotide-binding</keyword>
<dbReference type="InterPro" id="IPR019491">
    <property type="entry name" value="Lipoate_protein_ligase_C"/>
</dbReference>
<dbReference type="OrthoDB" id="9787898at2"/>
<evidence type="ECO:0000256" key="4">
    <source>
        <dbReference type="ARBA" id="ARBA00022490"/>
    </source>
</evidence>
<dbReference type="Gene3D" id="3.30.930.10">
    <property type="entry name" value="Bira Bifunctional Protein, Domain 2"/>
    <property type="match status" value="1"/>
</dbReference>
<evidence type="ECO:0000256" key="3">
    <source>
        <dbReference type="ARBA" id="ARBA00012367"/>
    </source>
</evidence>
<keyword evidence="5 10" id="KW-0436">Ligase</keyword>
<reference evidence="10 11" key="1">
    <citation type="submission" date="2016-12" db="EMBL/GenBank/DDBJ databases">
        <authorList>
            <person name="Song W.-J."/>
            <person name="Kurnit D.M."/>
        </authorList>
    </citation>
    <scope>NUCLEOTIDE SEQUENCE [LARGE SCALE GENOMIC DNA]</scope>
    <source>
        <strain evidence="10 11">IMCC3135</strain>
    </source>
</reference>
<dbReference type="PROSITE" id="PS51733">
    <property type="entry name" value="BPL_LPL_CATALYTIC"/>
    <property type="match status" value="1"/>
</dbReference>
<dbReference type="NCBIfam" id="TIGR00545">
    <property type="entry name" value="lipoyltrans"/>
    <property type="match status" value="1"/>
</dbReference>
<dbReference type="GO" id="GO:0017118">
    <property type="term" value="F:lipoyltransferase activity"/>
    <property type="evidence" value="ECO:0007669"/>
    <property type="project" value="TreeGrafter"/>
</dbReference>
<dbReference type="GO" id="GO:0009249">
    <property type="term" value="P:protein lipoylation"/>
    <property type="evidence" value="ECO:0007669"/>
    <property type="project" value="InterPro"/>
</dbReference>
<evidence type="ECO:0000256" key="8">
    <source>
        <dbReference type="ARBA" id="ARBA00048037"/>
    </source>
</evidence>
<dbReference type="KEGG" id="gai:IMCC3135_18605"/>
<proteinExistence type="predicted"/>
<dbReference type="InterPro" id="IPR004143">
    <property type="entry name" value="BPL_LPL_catalytic"/>
</dbReference>
<feature type="domain" description="BPL/LPL catalytic" evidence="9">
    <location>
        <begin position="29"/>
        <end position="216"/>
    </location>
</feature>
<dbReference type="PANTHER" id="PTHR12561:SF3">
    <property type="entry name" value="LIPOYLTRANSFERASE 1, MITOCHONDRIAL"/>
    <property type="match status" value="1"/>
</dbReference>
<name>A0A2Z2NY80_9GAMM</name>